<keyword evidence="4" id="KW-0812">Transmembrane</keyword>
<dbReference type="NCBIfam" id="TIGR03547">
    <property type="entry name" value="muta_rot_YjhT"/>
    <property type="match status" value="1"/>
</dbReference>
<keyword evidence="1" id="KW-0880">Kelch repeat</keyword>
<dbReference type="Gene3D" id="2.120.10.80">
    <property type="entry name" value="Kelch-type beta propeller"/>
    <property type="match status" value="2"/>
</dbReference>
<dbReference type="InterPro" id="IPR056734">
    <property type="entry name" value="NANM"/>
</dbReference>
<feature type="signal peptide" evidence="3">
    <location>
        <begin position="1"/>
        <end position="21"/>
    </location>
</feature>
<dbReference type="PANTHER" id="PTHR45632">
    <property type="entry name" value="LD33804P"/>
    <property type="match status" value="1"/>
</dbReference>
<keyword evidence="4" id="KW-0472">Membrane</keyword>
<evidence type="ECO:0000256" key="1">
    <source>
        <dbReference type="ARBA" id="ARBA00022441"/>
    </source>
</evidence>
<dbReference type="Proteomes" id="UP000190837">
    <property type="component" value="Unassembled WGS sequence"/>
</dbReference>
<feature type="chain" id="PRO_5008674733" evidence="3">
    <location>
        <begin position="22"/>
        <end position="375"/>
    </location>
</feature>
<dbReference type="EMBL" id="FKLO01000003">
    <property type="protein sequence ID" value="SAM56922.1"/>
    <property type="molecule type" value="Genomic_DNA"/>
</dbReference>
<dbReference type="RefSeq" id="WP_079538650.1">
    <property type="nucleotide sequence ID" value="NZ_FKLO01000003.1"/>
</dbReference>
<evidence type="ECO:0000256" key="3">
    <source>
        <dbReference type="SAM" id="SignalP"/>
    </source>
</evidence>
<keyword evidence="3" id="KW-0732">Signal</keyword>
<organism evidence="4 5">
    <name type="scientific">Cardiobacterium hominis</name>
    <dbReference type="NCBI Taxonomy" id="2718"/>
    <lineage>
        <taxon>Bacteria</taxon>
        <taxon>Pseudomonadati</taxon>
        <taxon>Pseudomonadota</taxon>
        <taxon>Gammaproteobacteria</taxon>
        <taxon>Cardiobacteriales</taxon>
        <taxon>Cardiobacteriaceae</taxon>
        <taxon>Cardiobacterium</taxon>
    </lineage>
</organism>
<protein>
    <submittedName>
        <fullName evidence="4">Sialic acid-induced transmembrane protein YjhT(NanM), possible mutarotase</fullName>
    </submittedName>
</protein>
<dbReference type="Pfam" id="PF24996">
    <property type="entry name" value="NANM"/>
    <property type="match status" value="1"/>
</dbReference>
<evidence type="ECO:0000313" key="4">
    <source>
        <dbReference type="EMBL" id="SAM56922.1"/>
    </source>
</evidence>
<gene>
    <name evidence="4" type="ORF">CHUV0807_0033</name>
</gene>
<sequence length="375" mass="39378">MTLKQSLTASLLAVLALSATGKTYPDLPVALADGGGALIGDTAYVGLGSAEDGFFALDLKTPQAAWQALPPFPGGARSQPVVAALDGKLYVFGGLQKDAAGGLQLVNDAHVYDPAQKTWQKLPTRAPLGLVGAAAFTHGGRIYVVGGSNLSIFNGYFQDYSAAGDDEARKQAVMRAYFDQPAPDYFFNTTLFSYEPQGNRWHNEGLLPFSGRAGAAVSVHGDTVMVANGEIKPGLRTDAVAQGTFDAQGRLQWQTLPPLIAAESGARQEGLAGAYSGFSGDYYLLAGGANFPGAAQRYDEGHLYAHEGLSKVTHATVYALHDGVWQVASALPQPAAYGVTLPYQGKLLLLGGKDNQGASPRVDVLSYDGKTLHLD</sequence>
<evidence type="ECO:0000313" key="5">
    <source>
        <dbReference type="Proteomes" id="UP000190837"/>
    </source>
</evidence>
<reference evidence="5" key="1">
    <citation type="submission" date="2016-04" db="EMBL/GenBank/DDBJ databases">
        <authorList>
            <person name="Tagini F."/>
        </authorList>
    </citation>
    <scope>NUCLEOTIDE SEQUENCE [LARGE SCALE GENOMIC DNA]</scope>
    <source>
        <strain evidence="5">CHUV0807</strain>
    </source>
</reference>
<accession>A0A1C3H1I0</accession>
<dbReference type="AlphaFoldDB" id="A0A1C3H1I0"/>
<dbReference type="SUPFAM" id="SSF117281">
    <property type="entry name" value="Kelch motif"/>
    <property type="match status" value="1"/>
</dbReference>
<evidence type="ECO:0000256" key="2">
    <source>
        <dbReference type="ARBA" id="ARBA00022737"/>
    </source>
</evidence>
<name>A0A1C3H1I0_9GAMM</name>
<proteinExistence type="predicted"/>
<dbReference type="InterPro" id="IPR019936">
    <property type="entry name" value="NanM_proteobact"/>
</dbReference>
<keyword evidence="2" id="KW-0677">Repeat</keyword>
<dbReference type="NCBIfam" id="NF010730">
    <property type="entry name" value="PRK14131.1"/>
    <property type="match status" value="1"/>
</dbReference>
<dbReference type="InterPro" id="IPR015915">
    <property type="entry name" value="Kelch-typ_b-propeller"/>
</dbReference>